<dbReference type="InterPro" id="IPR045851">
    <property type="entry name" value="AMP-bd_C_sf"/>
</dbReference>
<dbReference type="Gene3D" id="1.10.1200.10">
    <property type="entry name" value="ACP-like"/>
    <property type="match status" value="1"/>
</dbReference>
<dbReference type="FunFam" id="3.40.50.980:FF:000001">
    <property type="entry name" value="Non-ribosomal peptide synthetase"/>
    <property type="match status" value="1"/>
</dbReference>
<dbReference type="FunFam" id="3.30.300.30:FF:000010">
    <property type="entry name" value="Enterobactin synthetase component F"/>
    <property type="match status" value="1"/>
</dbReference>
<dbReference type="InterPro" id="IPR020459">
    <property type="entry name" value="AMP-binding"/>
</dbReference>
<evidence type="ECO:0000259" key="3">
    <source>
        <dbReference type="PROSITE" id="PS50075"/>
    </source>
</evidence>
<keyword evidence="2" id="KW-0597">Phosphoprotein</keyword>
<dbReference type="GO" id="GO:0043041">
    <property type="term" value="P:amino acid activation for nonribosomal peptide biosynthetic process"/>
    <property type="evidence" value="ECO:0007669"/>
    <property type="project" value="TreeGrafter"/>
</dbReference>
<dbReference type="Proteomes" id="UP000253606">
    <property type="component" value="Chromosome"/>
</dbReference>
<dbReference type="SUPFAM" id="SSF47336">
    <property type="entry name" value="ACP-like"/>
    <property type="match status" value="1"/>
</dbReference>
<dbReference type="NCBIfam" id="TIGR01733">
    <property type="entry name" value="AA-adenyl-dom"/>
    <property type="match status" value="1"/>
</dbReference>
<dbReference type="PRINTS" id="PR00154">
    <property type="entry name" value="AMPBINDING"/>
</dbReference>
<dbReference type="InterPro" id="IPR036736">
    <property type="entry name" value="ACP-like_sf"/>
</dbReference>
<dbReference type="Pfam" id="PF00550">
    <property type="entry name" value="PP-binding"/>
    <property type="match status" value="1"/>
</dbReference>
<dbReference type="OrthoDB" id="9778383at2"/>
<dbReference type="GO" id="GO:0072330">
    <property type="term" value="P:monocarboxylic acid biosynthetic process"/>
    <property type="evidence" value="ECO:0007669"/>
    <property type="project" value="UniProtKB-ARBA"/>
</dbReference>
<dbReference type="PANTHER" id="PTHR45527:SF1">
    <property type="entry name" value="FATTY ACID SYNTHASE"/>
    <property type="match status" value="1"/>
</dbReference>
<dbReference type="PROSITE" id="PS50075">
    <property type="entry name" value="CARRIER"/>
    <property type="match status" value="1"/>
</dbReference>
<feature type="domain" description="Carrier" evidence="3">
    <location>
        <begin position="544"/>
        <end position="619"/>
    </location>
</feature>
<proteinExistence type="predicted"/>
<dbReference type="CDD" id="cd05930">
    <property type="entry name" value="A_NRPS"/>
    <property type="match status" value="1"/>
</dbReference>
<dbReference type="RefSeq" id="WP_114209849.1">
    <property type="nucleotide sequence ID" value="NZ_CP030840.1"/>
</dbReference>
<dbReference type="Pfam" id="PF00501">
    <property type="entry name" value="AMP-binding"/>
    <property type="match status" value="1"/>
</dbReference>
<dbReference type="InterPro" id="IPR009081">
    <property type="entry name" value="PP-bd_ACP"/>
</dbReference>
<dbReference type="AlphaFoldDB" id="A0A2Z5G7K3"/>
<dbReference type="GO" id="GO:0031177">
    <property type="term" value="F:phosphopantetheine binding"/>
    <property type="evidence" value="ECO:0007669"/>
    <property type="project" value="TreeGrafter"/>
</dbReference>
<dbReference type="SUPFAM" id="SSF56801">
    <property type="entry name" value="Acetyl-CoA synthetase-like"/>
    <property type="match status" value="1"/>
</dbReference>
<dbReference type="InterPro" id="IPR000873">
    <property type="entry name" value="AMP-dep_synth/lig_dom"/>
</dbReference>
<name>A0A2Z5G7K3_9BACT</name>
<dbReference type="KEGG" id="abas:ACPOL_5998"/>
<dbReference type="PROSITE" id="PS00012">
    <property type="entry name" value="PHOSPHOPANTETHEINE"/>
    <property type="match status" value="1"/>
</dbReference>
<keyword evidence="1" id="KW-0596">Phosphopantetheine</keyword>
<dbReference type="Gene3D" id="2.30.38.10">
    <property type="entry name" value="Luciferase, Domain 3"/>
    <property type="match status" value="1"/>
</dbReference>
<protein>
    <submittedName>
        <fullName evidence="4">Peptide synthetase</fullName>
    </submittedName>
</protein>
<dbReference type="Gene3D" id="3.40.50.980">
    <property type="match status" value="2"/>
</dbReference>
<evidence type="ECO:0000313" key="4">
    <source>
        <dbReference type="EMBL" id="AXC15242.1"/>
    </source>
</evidence>
<reference evidence="4 5" key="1">
    <citation type="journal article" date="2018" name="Front. Microbiol.">
        <title>Hydrolytic Capabilities as a Key to Environmental Success: Chitinolytic and Cellulolytic Acidobacteria From Acidic Sub-arctic Soils and Boreal Peatlands.</title>
        <authorList>
            <person name="Belova S.E."/>
            <person name="Ravin N.V."/>
            <person name="Pankratov T.A."/>
            <person name="Rakitin A.L."/>
            <person name="Ivanova A.A."/>
            <person name="Beletsky A.V."/>
            <person name="Mardanov A.V."/>
            <person name="Sinninghe Damste J.S."/>
            <person name="Dedysh S.N."/>
        </authorList>
    </citation>
    <scope>NUCLEOTIDE SEQUENCE [LARGE SCALE GENOMIC DNA]</scope>
    <source>
        <strain evidence="4 5">SBC82</strain>
    </source>
</reference>
<gene>
    <name evidence="4" type="ORF">ACPOL_5998</name>
</gene>
<evidence type="ECO:0000256" key="1">
    <source>
        <dbReference type="ARBA" id="ARBA00022450"/>
    </source>
</evidence>
<dbReference type="InterPro" id="IPR010071">
    <property type="entry name" value="AA_adenyl_dom"/>
</dbReference>
<keyword evidence="5" id="KW-1185">Reference proteome</keyword>
<organism evidence="4 5">
    <name type="scientific">Acidisarcina polymorpha</name>
    <dbReference type="NCBI Taxonomy" id="2211140"/>
    <lineage>
        <taxon>Bacteria</taxon>
        <taxon>Pseudomonadati</taxon>
        <taxon>Acidobacteriota</taxon>
        <taxon>Terriglobia</taxon>
        <taxon>Terriglobales</taxon>
        <taxon>Acidobacteriaceae</taxon>
        <taxon>Acidisarcina</taxon>
    </lineage>
</organism>
<evidence type="ECO:0000313" key="5">
    <source>
        <dbReference type="Proteomes" id="UP000253606"/>
    </source>
</evidence>
<dbReference type="PROSITE" id="PS00455">
    <property type="entry name" value="AMP_BINDING"/>
    <property type="match status" value="1"/>
</dbReference>
<dbReference type="InterPro" id="IPR006162">
    <property type="entry name" value="Ppantetheine_attach_site"/>
</dbReference>
<dbReference type="PANTHER" id="PTHR45527">
    <property type="entry name" value="NONRIBOSOMAL PEPTIDE SYNTHETASE"/>
    <property type="match status" value="1"/>
</dbReference>
<dbReference type="InterPro" id="IPR020845">
    <property type="entry name" value="AMP-binding_CS"/>
</dbReference>
<sequence>MKVDLLSPGSSLLEVKNHSNVHNGDARHLLSASLIADRIALQASVAPDAPAVVSPEGAVSYAQLDARAKAVAVRLRSLGVQPGQPVAIYFESSIDLIVAALGIWKAGGAYLPIDPAYPADRAAFILLDSGSPVLITRRKLAPALGNGPWITLPIEDISLVEEEPVESLSALSADDLAYVIYTSGSTGQPKGVEITHGNLLNLVDWHNGEFSITKGDRATQIAGPGFDAAVWEMWPYLAQGASIHLPPREARLSAALLVEWLVASKITVSFVPTVLAEVMLQLEWPASTSLRFLLTGGDALHIYPPANLPFVLVNNYGPTECTVVATSTPIEPKTIELETVDSAVEHKAPAIGNAILNTTLYMLDEFGKEVADGQAGELYIGGPSVGRGYRNRPDLTAASFVNVNVGGRTERLFRTGDLVKRLPDGQLAFVGRADDQIKIRGFRVEPDEIAFAINRHPAVASSAVIARSESGTKRLVAYVVAIDGAELWDHDLRDMLTKNLPDYMVPSTFVQLERIPVTANGKLNKAALPTPTDKNQVRRDNYVAPRSELEEIVEGILRPILGLERISIHDNFFLLGGHSLMGAQVIAKVRDIFDVELNLRNVFECPTVAKLAAKIEAILTARLEAMSEEEVSQALRSPAAADILTGSSNTQAG</sequence>
<dbReference type="GO" id="GO:0044550">
    <property type="term" value="P:secondary metabolite biosynthetic process"/>
    <property type="evidence" value="ECO:0007669"/>
    <property type="project" value="TreeGrafter"/>
</dbReference>
<dbReference type="InterPro" id="IPR025110">
    <property type="entry name" value="AMP-bd_C"/>
</dbReference>
<accession>A0A2Z5G7K3</accession>
<dbReference type="GO" id="GO:0005737">
    <property type="term" value="C:cytoplasm"/>
    <property type="evidence" value="ECO:0007669"/>
    <property type="project" value="TreeGrafter"/>
</dbReference>
<dbReference type="Gene3D" id="3.30.300.30">
    <property type="match status" value="1"/>
</dbReference>
<dbReference type="EMBL" id="CP030840">
    <property type="protein sequence ID" value="AXC15242.1"/>
    <property type="molecule type" value="Genomic_DNA"/>
</dbReference>
<dbReference type="FunFam" id="1.10.1200.10:FF:000016">
    <property type="entry name" value="Non-ribosomal peptide synthase"/>
    <property type="match status" value="1"/>
</dbReference>
<dbReference type="Pfam" id="PF13193">
    <property type="entry name" value="AMP-binding_C"/>
    <property type="match status" value="1"/>
</dbReference>
<evidence type="ECO:0000256" key="2">
    <source>
        <dbReference type="ARBA" id="ARBA00022553"/>
    </source>
</evidence>